<proteinExistence type="predicted"/>
<gene>
    <name evidence="2" type="ORF">DA792_12715</name>
</gene>
<feature type="transmembrane region" description="Helical" evidence="1">
    <location>
        <begin position="12"/>
        <end position="38"/>
    </location>
</feature>
<dbReference type="Proteomes" id="UP000241447">
    <property type="component" value="Chromosome"/>
</dbReference>
<keyword evidence="1" id="KW-0472">Membrane</keyword>
<dbReference type="RefSeq" id="WP_107720261.1">
    <property type="nucleotide sequence ID" value="NZ_CP028475.1"/>
</dbReference>
<organism evidence="2 3">
    <name type="scientific">Celeribacter baekdonensis</name>
    <dbReference type="NCBI Taxonomy" id="875171"/>
    <lineage>
        <taxon>Bacteria</taxon>
        <taxon>Pseudomonadati</taxon>
        <taxon>Pseudomonadota</taxon>
        <taxon>Alphaproteobacteria</taxon>
        <taxon>Rhodobacterales</taxon>
        <taxon>Roseobacteraceae</taxon>
        <taxon>Celeribacter</taxon>
    </lineage>
</organism>
<name>A0A2R4M460_9RHOB</name>
<dbReference type="EMBL" id="CP028475">
    <property type="protein sequence ID" value="AVW91832.1"/>
    <property type="molecule type" value="Genomic_DNA"/>
</dbReference>
<feature type="transmembrane region" description="Helical" evidence="1">
    <location>
        <begin position="92"/>
        <end position="110"/>
    </location>
</feature>
<evidence type="ECO:0000256" key="1">
    <source>
        <dbReference type="SAM" id="Phobius"/>
    </source>
</evidence>
<evidence type="ECO:0000313" key="3">
    <source>
        <dbReference type="Proteomes" id="UP000241447"/>
    </source>
</evidence>
<keyword evidence="1" id="KW-1133">Transmembrane helix</keyword>
<keyword evidence="1" id="KW-0812">Transmembrane</keyword>
<sequence>MYSHTPYSRRYIAIPYFTLAFLIGFLGWQICVGFGVSFRSDPSALSRLFAKTLIWGSVIYALAVMGLLIAIVWTVSTRLGFSRHRKKQQMKICLYLFIAGIGLSLLGIAIDLTNAPPLDILYTPLLNADLDT</sequence>
<evidence type="ECO:0000313" key="2">
    <source>
        <dbReference type="EMBL" id="AVW91832.1"/>
    </source>
</evidence>
<dbReference type="AlphaFoldDB" id="A0A2R4M460"/>
<reference evidence="2 3" key="1">
    <citation type="submission" date="2018-03" db="EMBL/GenBank/DDBJ databases">
        <title>The Complete Genome of Celeribacter baekdonensis strain LH4, a Thiosulfate-Oxidizing Alphaproteobacterium Isolated from Gulf of Mexico Continental Slope Sediments.</title>
        <authorList>
            <person name="Flood B.E."/>
            <person name="Bailey J.V."/>
            <person name="Leprich D."/>
        </authorList>
    </citation>
    <scope>NUCLEOTIDE SEQUENCE [LARGE SCALE GENOMIC DNA]</scope>
    <source>
        <strain evidence="2 3">LH4</strain>
    </source>
</reference>
<feature type="transmembrane region" description="Helical" evidence="1">
    <location>
        <begin position="58"/>
        <end position="80"/>
    </location>
</feature>
<accession>A0A2R4M460</accession>
<dbReference type="OrthoDB" id="9844382at2"/>
<dbReference type="KEGG" id="cbak:DA792_12715"/>
<protein>
    <submittedName>
        <fullName evidence="2">Uncharacterized protein</fullName>
    </submittedName>
</protein>